<organism evidence="2 3">
    <name type="scientific">Cyclocybe aegerita</name>
    <name type="common">Black poplar mushroom</name>
    <name type="synonym">Agrocybe aegerita</name>
    <dbReference type="NCBI Taxonomy" id="1973307"/>
    <lineage>
        <taxon>Eukaryota</taxon>
        <taxon>Fungi</taxon>
        <taxon>Dikarya</taxon>
        <taxon>Basidiomycota</taxon>
        <taxon>Agaricomycotina</taxon>
        <taxon>Agaricomycetes</taxon>
        <taxon>Agaricomycetidae</taxon>
        <taxon>Agaricales</taxon>
        <taxon>Agaricineae</taxon>
        <taxon>Bolbitiaceae</taxon>
        <taxon>Cyclocybe</taxon>
    </lineage>
</organism>
<gene>
    <name evidence="2" type="ORF">AAE3_LOCUS11674</name>
</gene>
<dbReference type="EMBL" id="CACVBS010000079">
    <property type="protein sequence ID" value="CAA7269666.1"/>
    <property type="molecule type" value="Genomic_DNA"/>
</dbReference>
<comment type="caution">
    <text evidence="2">The sequence shown here is derived from an EMBL/GenBank/DDBJ whole genome shotgun (WGS) entry which is preliminary data.</text>
</comment>
<keyword evidence="3" id="KW-1185">Reference proteome</keyword>
<sequence>MGPEPAAIVAPPSPTLYEVHPAHRDKPPMTPMESQPEGPAAPTQPPPLPPSKRPAADFARAREQILARRALKAASSSPMADLARNATAPPISTAPAPVTMDAAHRKYIDLGALI</sequence>
<accession>A0A8S0WZL0</accession>
<evidence type="ECO:0000313" key="2">
    <source>
        <dbReference type="EMBL" id="CAA7269666.1"/>
    </source>
</evidence>
<dbReference type="AlphaFoldDB" id="A0A8S0WZL0"/>
<dbReference type="Proteomes" id="UP000467700">
    <property type="component" value="Unassembled WGS sequence"/>
</dbReference>
<feature type="compositionally biased region" description="Pro residues" evidence="1">
    <location>
        <begin position="42"/>
        <end position="52"/>
    </location>
</feature>
<protein>
    <submittedName>
        <fullName evidence="2">Uncharacterized protein</fullName>
    </submittedName>
</protein>
<evidence type="ECO:0000313" key="3">
    <source>
        <dbReference type="Proteomes" id="UP000467700"/>
    </source>
</evidence>
<feature type="region of interest" description="Disordered" evidence="1">
    <location>
        <begin position="1"/>
        <end position="58"/>
    </location>
</feature>
<reference evidence="2 3" key="1">
    <citation type="submission" date="2020-01" db="EMBL/GenBank/DDBJ databases">
        <authorList>
            <person name="Gupta K D."/>
        </authorList>
    </citation>
    <scope>NUCLEOTIDE SEQUENCE [LARGE SCALE GENOMIC DNA]</scope>
</reference>
<name>A0A8S0WZL0_CYCAE</name>
<evidence type="ECO:0000256" key="1">
    <source>
        <dbReference type="SAM" id="MobiDB-lite"/>
    </source>
</evidence>
<proteinExistence type="predicted"/>